<keyword evidence="3" id="KW-1185">Reference proteome</keyword>
<sequence length="130" mass="14074">MKLLTLNFLTCARRTCKSSPLSFPLHPCDAELEIADVDFSLDFLRNILPRLEWDAMVALCSELSLPLSATVPAAAELSGAGDEPTQSAKDLHHLLLETNITAGKLVCGNCGHEYAIKEGIANFLLPAHMV</sequence>
<dbReference type="AlphaFoldDB" id="A0A6G1H3D1"/>
<dbReference type="Gene3D" id="2.20.25.10">
    <property type="match status" value="1"/>
</dbReference>
<accession>A0A6G1H3D1</accession>
<evidence type="ECO:0000313" key="2">
    <source>
        <dbReference type="EMBL" id="KAF1987721.1"/>
    </source>
</evidence>
<dbReference type="GO" id="GO:0030488">
    <property type="term" value="P:tRNA methylation"/>
    <property type="evidence" value="ECO:0007669"/>
    <property type="project" value="TreeGrafter"/>
</dbReference>
<gene>
    <name evidence="2" type="ORF">K402DRAFT_330175</name>
</gene>
<evidence type="ECO:0000256" key="1">
    <source>
        <dbReference type="ARBA" id="ARBA00007980"/>
    </source>
</evidence>
<dbReference type="Proteomes" id="UP000800041">
    <property type="component" value="Unassembled WGS sequence"/>
</dbReference>
<dbReference type="PANTHER" id="PTHR12773:SF0">
    <property type="entry name" value="MULTIFUNCTIONAL METHYLTRANSFERASE SUBUNIT TRM112-LIKE PROTEIN"/>
    <property type="match status" value="1"/>
</dbReference>
<dbReference type="InterPro" id="IPR005651">
    <property type="entry name" value="Trm112-like"/>
</dbReference>
<reference evidence="2" key="1">
    <citation type="journal article" date="2020" name="Stud. Mycol.">
        <title>101 Dothideomycetes genomes: a test case for predicting lifestyles and emergence of pathogens.</title>
        <authorList>
            <person name="Haridas S."/>
            <person name="Albert R."/>
            <person name="Binder M."/>
            <person name="Bloem J."/>
            <person name="Labutti K."/>
            <person name="Salamov A."/>
            <person name="Andreopoulos B."/>
            <person name="Baker S."/>
            <person name="Barry K."/>
            <person name="Bills G."/>
            <person name="Bluhm B."/>
            <person name="Cannon C."/>
            <person name="Castanera R."/>
            <person name="Culley D."/>
            <person name="Daum C."/>
            <person name="Ezra D."/>
            <person name="Gonzalez J."/>
            <person name="Henrissat B."/>
            <person name="Kuo A."/>
            <person name="Liang C."/>
            <person name="Lipzen A."/>
            <person name="Lutzoni F."/>
            <person name="Magnuson J."/>
            <person name="Mondo S."/>
            <person name="Nolan M."/>
            <person name="Ohm R."/>
            <person name="Pangilinan J."/>
            <person name="Park H.-J."/>
            <person name="Ramirez L."/>
            <person name="Alfaro M."/>
            <person name="Sun H."/>
            <person name="Tritt A."/>
            <person name="Yoshinaga Y."/>
            <person name="Zwiers L.-H."/>
            <person name="Turgeon B."/>
            <person name="Goodwin S."/>
            <person name="Spatafora J."/>
            <person name="Crous P."/>
            <person name="Grigoriev I."/>
        </authorList>
    </citation>
    <scope>NUCLEOTIDE SEQUENCE</scope>
    <source>
        <strain evidence="2">CBS 113979</strain>
    </source>
</reference>
<evidence type="ECO:0000313" key="3">
    <source>
        <dbReference type="Proteomes" id="UP000800041"/>
    </source>
</evidence>
<proteinExistence type="inferred from homology"/>
<name>A0A6G1H3D1_9PEZI</name>
<dbReference type="Pfam" id="PF03966">
    <property type="entry name" value="Trm112p"/>
    <property type="match status" value="1"/>
</dbReference>
<dbReference type="PANTHER" id="PTHR12773">
    <property type="entry name" value="UPF0315 PROTEIN-RELATED"/>
    <property type="match status" value="1"/>
</dbReference>
<protein>
    <submittedName>
        <fullName evidence="2">Trm112p-domain-containing protein</fullName>
    </submittedName>
</protein>
<dbReference type="OrthoDB" id="2187549at2759"/>
<dbReference type="InterPro" id="IPR039127">
    <property type="entry name" value="Trm112"/>
</dbReference>
<dbReference type="EMBL" id="ML977151">
    <property type="protein sequence ID" value="KAF1987721.1"/>
    <property type="molecule type" value="Genomic_DNA"/>
</dbReference>
<comment type="similarity">
    <text evidence="1">Belongs to the TRM112 family.</text>
</comment>
<organism evidence="2 3">
    <name type="scientific">Aulographum hederae CBS 113979</name>
    <dbReference type="NCBI Taxonomy" id="1176131"/>
    <lineage>
        <taxon>Eukaryota</taxon>
        <taxon>Fungi</taxon>
        <taxon>Dikarya</taxon>
        <taxon>Ascomycota</taxon>
        <taxon>Pezizomycotina</taxon>
        <taxon>Dothideomycetes</taxon>
        <taxon>Pleosporomycetidae</taxon>
        <taxon>Aulographales</taxon>
        <taxon>Aulographaceae</taxon>
    </lineage>
</organism>
<dbReference type="GO" id="GO:0046982">
    <property type="term" value="F:protein heterodimerization activity"/>
    <property type="evidence" value="ECO:0007669"/>
    <property type="project" value="InterPro"/>
</dbReference>
<dbReference type="GO" id="GO:0070476">
    <property type="term" value="P:rRNA (guanine-N7)-methylation"/>
    <property type="evidence" value="ECO:0007669"/>
    <property type="project" value="TreeGrafter"/>
</dbReference>